<dbReference type="EMBL" id="SRSC01000001">
    <property type="protein sequence ID" value="TGU74246.1"/>
    <property type="molecule type" value="Genomic_DNA"/>
</dbReference>
<reference evidence="2 3" key="1">
    <citation type="submission" date="2019-04" db="EMBL/GenBank/DDBJ databases">
        <title>Geobacter oryzae sp. nov., ferric-reducing bacteria isolated from paddy soil.</title>
        <authorList>
            <person name="Xu Z."/>
            <person name="Masuda Y."/>
            <person name="Itoh H."/>
            <person name="Senoo K."/>
        </authorList>
    </citation>
    <scope>NUCLEOTIDE SEQUENCE [LARGE SCALE GENOMIC DNA]</scope>
    <source>
        <strain evidence="2 3">Red111</strain>
    </source>
</reference>
<feature type="domain" description="Putative phage metallopeptidase" evidence="1">
    <location>
        <begin position="9"/>
        <end position="118"/>
    </location>
</feature>
<dbReference type="RefSeq" id="WP_135868581.1">
    <property type="nucleotide sequence ID" value="NZ_SRSC01000001.1"/>
</dbReference>
<dbReference type="AlphaFoldDB" id="A0A4S1CLY4"/>
<protein>
    <recommendedName>
        <fullName evidence="1">Putative phage metallopeptidase domain-containing protein</fullName>
    </recommendedName>
</protein>
<accession>A0A4S1CLY4</accession>
<proteinExistence type="predicted"/>
<gene>
    <name evidence="2" type="ORF">E4633_01900</name>
</gene>
<dbReference type="InterPro" id="IPR043998">
    <property type="entry name" value="Put_Metallopep"/>
</dbReference>
<evidence type="ECO:0000259" key="1">
    <source>
        <dbReference type="Pfam" id="PF18894"/>
    </source>
</evidence>
<evidence type="ECO:0000313" key="2">
    <source>
        <dbReference type="EMBL" id="TGU74246.1"/>
    </source>
</evidence>
<sequence>MTTLNLTGELERLIRDIVARTPELQHIAPERLLVCVSSGRASRGGSLAKIHPLRFEGGERSVKARRGRRSVLCTMPSITHRGEEMLYVIYFLVPRFLELPFREKLITIFHELYHISPACDGDIRRFPGRNYAHGSSTRSYNLFMGQLVDRYLEATPDRSGLAFLEGDLAALRSRHSAIVGRRLQAPRISVSPA</sequence>
<keyword evidence="3" id="KW-1185">Reference proteome</keyword>
<comment type="caution">
    <text evidence="2">The sequence shown here is derived from an EMBL/GenBank/DDBJ whole genome shotgun (WGS) entry which is preliminary data.</text>
</comment>
<organism evidence="2 3">
    <name type="scientific">Geomonas terrae</name>
    <dbReference type="NCBI Taxonomy" id="2562681"/>
    <lineage>
        <taxon>Bacteria</taxon>
        <taxon>Pseudomonadati</taxon>
        <taxon>Thermodesulfobacteriota</taxon>
        <taxon>Desulfuromonadia</taxon>
        <taxon>Geobacterales</taxon>
        <taxon>Geobacteraceae</taxon>
        <taxon>Geomonas</taxon>
    </lineage>
</organism>
<name>A0A4S1CLY4_9BACT</name>
<dbReference type="Proteomes" id="UP000306416">
    <property type="component" value="Unassembled WGS sequence"/>
</dbReference>
<evidence type="ECO:0000313" key="3">
    <source>
        <dbReference type="Proteomes" id="UP000306416"/>
    </source>
</evidence>
<dbReference type="Pfam" id="PF18894">
    <property type="entry name" value="PhageMetallopep"/>
    <property type="match status" value="1"/>
</dbReference>